<feature type="transmembrane region" description="Helical" evidence="2">
    <location>
        <begin position="75"/>
        <end position="101"/>
    </location>
</feature>
<reference evidence="4" key="1">
    <citation type="submission" date="2016-07" db="EMBL/GenBank/DDBJ databases">
        <title>Frankia sp. NRRL B-16219 Genome sequencing.</title>
        <authorList>
            <person name="Ghodhbane-Gtari F."/>
            <person name="Swanson E."/>
            <person name="Gueddou A."/>
            <person name="Louati M."/>
            <person name="Nouioui I."/>
            <person name="Hezbri K."/>
            <person name="Abebe-Akele F."/>
            <person name="Simpson S."/>
            <person name="Morris K."/>
            <person name="Thomas K."/>
            <person name="Gtari M."/>
            <person name="Tisa L.S."/>
        </authorList>
    </citation>
    <scope>NUCLEOTIDE SEQUENCE [LARGE SCALE GENOMIC DNA]</scope>
    <source>
        <strain evidence="4">NRRL B-16219</strain>
    </source>
</reference>
<keyword evidence="2" id="KW-1133">Transmembrane helix</keyword>
<dbReference type="Proteomes" id="UP000179769">
    <property type="component" value="Unassembled WGS sequence"/>
</dbReference>
<feature type="compositionally biased region" description="Basic and acidic residues" evidence="1">
    <location>
        <begin position="1"/>
        <end position="20"/>
    </location>
</feature>
<evidence type="ECO:0008006" key="5">
    <source>
        <dbReference type="Google" id="ProtNLM"/>
    </source>
</evidence>
<name>A0A1S1PHW3_9ACTN</name>
<dbReference type="AlphaFoldDB" id="A0A1S1PHW3"/>
<evidence type="ECO:0000256" key="1">
    <source>
        <dbReference type="SAM" id="MobiDB-lite"/>
    </source>
</evidence>
<keyword evidence="2" id="KW-0812">Transmembrane</keyword>
<feature type="region of interest" description="Disordered" evidence="1">
    <location>
        <begin position="1"/>
        <end position="48"/>
    </location>
</feature>
<accession>A0A1S1PHW3</accession>
<evidence type="ECO:0000313" key="3">
    <source>
        <dbReference type="EMBL" id="OHV22453.1"/>
    </source>
</evidence>
<comment type="caution">
    <text evidence="3">The sequence shown here is derived from an EMBL/GenBank/DDBJ whole genome shotgun (WGS) entry which is preliminary data.</text>
</comment>
<evidence type="ECO:0000256" key="2">
    <source>
        <dbReference type="SAM" id="Phobius"/>
    </source>
</evidence>
<dbReference type="EMBL" id="MAXA01000246">
    <property type="protein sequence ID" value="OHV22453.1"/>
    <property type="molecule type" value="Genomic_DNA"/>
</dbReference>
<keyword evidence="2" id="KW-0472">Membrane</keyword>
<dbReference type="RefSeq" id="WP_071066096.1">
    <property type="nucleotide sequence ID" value="NZ_MAXA01000246.1"/>
</dbReference>
<proteinExistence type="predicted"/>
<protein>
    <recommendedName>
        <fullName evidence="5">DUF4190 domain-containing protein</fullName>
    </recommendedName>
</protein>
<sequence length="187" mass="19377">MSDHSHQDSDQGSRQDRARDSAGFTEPAAHPPSGHSEATGPAPAGPFADRLAARYGRGAGRPGREPVPGRRTGRISLTLGVVALVTSIAVVGGAVGIAAIVTGMRARAHARRGGTGGGMGTAGLALGALSLLVAVTVAGGTWAFYERHGDDLHRYQECRREARSPQALDECSRRFSEALRTEPTSNG</sequence>
<gene>
    <name evidence="3" type="ORF">BBK14_06650</name>
</gene>
<evidence type="ECO:0000313" key="4">
    <source>
        <dbReference type="Proteomes" id="UP000179769"/>
    </source>
</evidence>
<organism evidence="3 4">
    <name type="scientific">Parafrankia soli</name>
    <dbReference type="NCBI Taxonomy" id="2599596"/>
    <lineage>
        <taxon>Bacteria</taxon>
        <taxon>Bacillati</taxon>
        <taxon>Actinomycetota</taxon>
        <taxon>Actinomycetes</taxon>
        <taxon>Frankiales</taxon>
        <taxon>Frankiaceae</taxon>
        <taxon>Parafrankia</taxon>
    </lineage>
</organism>
<feature type="transmembrane region" description="Helical" evidence="2">
    <location>
        <begin position="122"/>
        <end position="145"/>
    </location>
</feature>
<keyword evidence="4" id="KW-1185">Reference proteome</keyword>